<reference evidence="2" key="1">
    <citation type="submission" date="2018-12" db="EMBL/GenBank/DDBJ databases">
        <title>Genome sequence of Microcystis aeruginosa NIES-4285.</title>
        <authorList>
            <person name="Tanabe Y."/>
        </authorList>
    </citation>
    <scope>NUCLEOTIDE SEQUENCE [LARGE SCALE GENOMIC DNA]</scope>
    <source>
        <strain evidence="2">NIES-4285</strain>
    </source>
</reference>
<name>A0A402DJ22_MICAE</name>
<protein>
    <submittedName>
        <fullName evidence="1">Uncharacterized protein</fullName>
    </submittedName>
</protein>
<proteinExistence type="predicted"/>
<dbReference type="AlphaFoldDB" id="A0A402DJ22"/>
<evidence type="ECO:0000313" key="2">
    <source>
        <dbReference type="Proteomes" id="UP000289660"/>
    </source>
</evidence>
<accession>A0A402DJ22</accession>
<dbReference type="Proteomes" id="UP000289660">
    <property type="component" value="Unassembled WGS sequence"/>
</dbReference>
<dbReference type="EMBL" id="BIFY01000110">
    <property type="protein sequence ID" value="GCE62155.1"/>
    <property type="molecule type" value="Genomic_DNA"/>
</dbReference>
<sequence length="68" mass="7648">MAALAQGRLRQKQDLLVEALSGRVRPGQQFILAQLRDFQKINYSFSRIIIILGVWEVGIDGCPLLPIL</sequence>
<dbReference type="RefSeq" id="WP_130758232.1">
    <property type="nucleotide sequence ID" value="NZ_BIFY01000110.1"/>
</dbReference>
<organism evidence="1 2">
    <name type="scientific">Microcystis aeruginosa NIES-4285</name>
    <dbReference type="NCBI Taxonomy" id="2497681"/>
    <lineage>
        <taxon>Bacteria</taxon>
        <taxon>Bacillati</taxon>
        <taxon>Cyanobacteriota</taxon>
        <taxon>Cyanophyceae</taxon>
        <taxon>Oscillatoriophycideae</taxon>
        <taxon>Chroococcales</taxon>
        <taxon>Microcystaceae</taxon>
        <taxon>Microcystis</taxon>
    </lineage>
</organism>
<gene>
    <name evidence="1" type="ORF">MiAbB_04100</name>
</gene>
<evidence type="ECO:0000313" key="1">
    <source>
        <dbReference type="EMBL" id="GCE62155.1"/>
    </source>
</evidence>
<comment type="caution">
    <text evidence="1">The sequence shown here is derived from an EMBL/GenBank/DDBJ whole genome shotgun (WGS) entry which is preliminary data.</text>
</comment>